<protein>
    <submittedName>
        <fullName evidence="1">Uncharacterized protein</fullName>
    </submittedName>
</protein>
<gene>
    <name evidence="1" type="ORF">LCGC14_1581060</name>
</gene>
<organism evidence="1">
    <name type="scientific">marine sediment metagenome</name>
    <dbReference type="NCBI Taxonomy" id="412755"/>
    <lineage>
        <taxon>unclassified sequences</taxon>
        <taxon>metagenomes</taxon>
        <taxon>ecological metagenomes</taxon>
    </lineage>
</organism>
<dbReference type="EMBL" id="LAZR01012445">
    <property type="protein sequence ID" value="KKM26808.1"/>
    <property type="molecule type" value="Genomic_DNA"/>
</dbReference>
<proteinExistence type="predicted"/>
<accession>A0A0F9KXS1</accession>
<sequence length="63" mass="7186">MADLSEYWNKFPGDLKQLAKRSGLPYGMLEPWCMRGFRLVPDIHSNCLRDIMIAGIGEEQGDD</sequence>
<comment type="caution">
    <text evidence="1">The sequence shown here is derived from an EMBL/GenBank/DDBJ whole genome shotgun (WGS) entry which is preliminary data.</text>
</comment>
<reference evidence="1" key="1">
    <citation type="journal article" date="2015" name="Nature">
        <title>Complex archaea that bridge the gap between prokaryotes and eukaryotes.</title>
        <authorList>
            <person name="Spang A."/>
            <person name="Saw J.H."/>
            <person name="Jorgensen S.L."/>
            <person name="Zaremba-Niedzwiedzka K."/>
            <person name="Martijn J."/>
            <person name="Lind A.E."/>
            <person name="van Eijk R."/>
            <person name="Schleper C."/>
            <person name="Guy L."/>
            <person name="Ettema T.J."/>
        </authorList>
    </citation>
    <scope>NUCLEOTIDE SEQUENCE</scope>
</reference>
<evidence type="ECO:0000313" key="1">
    <source>
        <dbReference type="EMBL" id="KKM26808.1"/>
    </source>
</evidence>
<name>A0A0F9KXS1_9ZZZZ</name>
<dbReference type="AlphaFoldDB" id="A0A0F9KXS1"/>